<sequence length="194" mass="20840">MTTYITVLKRLLGGELVRHEGRYVRVDGLRLDACALPAEVPAVLAGVRGPRSPTVSGDVADGTLLAEPVTPAYVRQALIHIAPSRPHRLVVYNIASADDDPAAAHAAVRPALEVVGEPDWRPHITPLPFHDELVSLRSRCDSPREFARSLPDEWVGQLAVAGTPRQARSRLADLFDAGVSSAVLAPVGSDCPRR</sequence>
<evidence type="ECO:0000256" key="1">
    <source>
        <dbReference type="ARBA" id="ARBA00023002"/>
    </source>
</evidence>
<dbReference type="PANTHER" id="PTHR43244:SF1">
    <property type="entry name" value="5,10-METHYLENETETRAHYDROMETHANOPTERIN REDUCTASE"/>
    <property type="match status" value="1"/>
</dbReference>
<reference evidence="3 4" key="1">
    <citation type="submission" date="2020-11" db="EMBL/GenBank/DDBJ databases">
        <title>Complete genome sequence unveiled secondary metabolic potentials in Streptomyces solisilvae HNM0141.</title>
        <authorList>
            <person name="Huang X."/>
        </authorList>
    </citation>
    <scope>NUCLEOTIDE SEQUENCE [LARGE SCALE GENOMIC DNA]</scope>
    <source>
        <strain evidence="3 4">HNM0141</strain>
    </source>
</reference>
<dbReference type="Gene3D" id="3.20.20.30">
    <property type="entry name" value="Luciferase-like domain"/>
    <property type="match status" value="1"/>
</dbReference>
<dbReference type="InterPro" id="IPR011251">
    <property type="entry name" value="Luciferase-like_dom"/>
</dbReference>
<evidence type="ECO:0000259" key="2">
    <source>
        <dbReference type="Pfam" id="PF00296"/>
    </source>
</evidence>
<gene>
    <name evidence="3" type="ORF">I1A49_42290</name>
</gene>
<proteinExistence type="predicted"/>
<dbReference type="InterPro" id="IPR036661">
    <property type="entry name" value="Luciferase-like_sf"/>
</dbReference>
<evidence type="ECO:0000313" key="3">
    <source>
        <dbReference type="EMBL" id="QPI60669.1"/>
    </source>
</evidence>
<feature type="domain" description="Luciferase-like" evidence="2">
    <location>
        <begin position="4"/>
        <end position="180"/>
    </location>
</feature>
<protein>
    <submittedName>
        <fullName evidence="3">LLM class flavin-dependent oxidoreductase</fullName>
    </submittedName>
</protein>
<keyword evidence="1" id="KW-0560">Oxidoreductase</keyword>
<dbReference type="PANTHER" id="PTHR43244">
    <property type="match status" value="1"/>
</dbReference>
<accession>A0ABX6WH21</accession>
<dbReference type="InterPro" id="IPR050564">
    <property type="entry name" value="F420-G6PD/mer"/>
</dbReference>
<organism evidence="3 4">
    <name type="scientific">Streptomyces malaysiensis</name>
    <dbReference type="NCBI Taxonomy" id="92644"/>
    <lineage>
        <taxon>Bacteria</taxon>
        <taxon>Bacillati</taxon>
        <taxon>Actinomycetota</taxon>
        <taxon>Actinomycetes</taxon>
        <taxon>Kitasatosporales</taxon>
        <taxon>Streptomycetaceae</taxon>
        <taxon>Streptomyces</taxon>
        <taxon>Streptomyces violaceusniger group</taxon>
    </lineage>
</organism>
<evidence type="ECO:0000313" key="4">
    <source>
        <dbReference type="Proteomes" id="UP000663421"/>
    </source>
</evidence>
<dbReference type="Proteomes" id="UP000663421">
    <property type="component" value="Chromosome"/>
</dbReference>
<name>A0ABX6WH21_STRMQ</name>
<keyword evidence="4" id="KW-1185">Reference proteome</keyword>
<dbReference type="SUPFAM" id="SSF51679">
    <property type="entry name" value="Bacterial luciferase-like"/>
    <property type="match status" value="1"/>
</dbReference>
<dbReference type="Pfam" id="PF00296">
    <property type="entry name" value="Bac_luciferase"/>
    <property type="match status" value="1"/>
</dbReference>
<dbReference type="EMBL" id="CP065050">
    <property type="protein sequence ID" value="QPI60669.1"/>
    <property type="molecule type" value="Genomic_DNA"/>
</dbReference>